<gene>
    <name evidence="1" type="ORF">KME15_21335</name>
</gene>
<reference evidence="1" key="2">
    <citation type="journal article" date="2022" name="Microbiol. Resour. Announc.">
        <title>Metagenome Sequencing to Explore Phylogenomics of Terrestrial Cyanobacteria.</title>
        <authorList>
            <person name="Ward R.D."/>
            <person name="Stajich J.E."/>
            <person name="Johansen J.R."/>
            <person name="Huntemann M."/>
            <person name="Clum A."/>
            <person name="Foster B."/>
            <person name="Foster B."/>
            <person name="Roux S."/>
            <person name="Palaniappan K."/>
            <person name="Varghese N."/>
            <person name="Mukherjee S."/>
            <person name="Reddy T.B.K."/>
            <person name="Daum C."/>
            <person name="Copeland A."/>
            <person name="Chen I.A."/>
            <person name="Ivanova N.N."/>
            <person name="Kyrpides N.C."/>
            <person name="Shapiro N."/>
            <person name="Eloe-Fadrosh E.A."/>
            <person name="Pietrasiak N."/>
        </authorList>
    </citation>
    <scope>NUCLEOTIDE SEQUENCE</scope>
    <source>
        <strain evidence="1">UHER 2000/2452</strain>
    </source>
</reference>
<protein>
    <submittedName>
        <fullName evidence="1">Uncharacterized protein</fullName>
    </submittedName>
</protein>
<dbReference type="Proteomes" id="UP000757435">
    <property type="component" value="Unassembled WGS sequence"/>
</dbReference>
<evidence type="ECO:0000313" key="2">
    <source>
        <dbReference type="Proteomes" id="UP000757435"/>
    </source>
</evidence>
<proteinExistence type="predicted"/>
<organism evidence="1 2">
    <name type="scientific">Drouetiella hepatica Uher 2000/2452</name>
    <dbReference type="NCBI Taxonomy" id="904376"/>
    <lineage>
        <taxon>Bacteria</taxon>
        <taxon>Bacillati</taxon>
        <taxon>Cyanobacteriota</taxon>
        <taxon>Cyanophyceae</taxon>
        <taxon>Oculatellales</taxon>
        <taxon>Oculatellaceae</taxon>
        <taxon>Drouetiella</taxon>
    </lineage>
</organism>
<dbReference type="AlphaFoldDB" id="A0A951QET6"/>
<dbReference type="EMBL" id="JAHHHD010000032">
    <property type="protein sequence ID" value="MBW4661229.1"/>
    <property type="molecule type" value="Genomic_DNA"/>
</dbReference>
<sequence>MLPRFLGVDRSSERFWEAISEGNAAAIAHADQIPGMRSAEKRSLKGLDLF</sequence>
<reference evidence="1" key="1">
    <citation type="submission" date="2021-05" db="EMBL/GenBank/DDBJ databases">
        <authorList>
            <person name="Pietrasiak N."/>
            <person name="Ward R."/>
            <person name="Stajich J.E."/>
            <person name="Kurbessoian T."/>
        </authorList>
    </citation>
    <scope>NUCLEOTIDE SEQUENCE</scope>
    <source>
        <strain evidence="1">UHER 2000/2452</strain>
    </source>
</reference>
<name>A0A951QET6_9CYAN</name>
<comment type="caution">
    <text evidence="1">The sequence shown here is derived from an EMBL/GenBank/DDBJ whole genome shotgun (WGS) entry which is preliminary data.</text>
</comment>
<accession>A0A951QET6</accession>
<evidence type="ECO:0000313" key="1">
    <source>
        <dbReference type="EMBL" id="MBW4661229.1"/>
    </source>
</evidence>